<evidence type="ECO:0000259" key="1">
    <source>
        <dbReference type="Pfam" id="PF08972"/>
    </source>
</evidence>
<feature type="domain" description="DUF1902" evidence="1">
    <location>
        <begin position="21"/>
        <end position="67"/>
    </location>
</feature>
<reference evidence="2 3" key="1">
    <citation type="submission" date="2016-10" db="EMBL/GenBank/DDBJ databases">
        <authorList>
            <person name="de Groot N.N."/>
        </authorList>
    </citation>
    <scope>NUCLEOTIDE SEQUENCE [LARGE SCALE GENOMIC DNA]</scope>
    <source>
        <strain evidence="2 3">ATCC 43154</strain>
    </source>
</reference>
<evidence type="ECO:0000313" key="3">
    <source>
        <dbReference type="Proteomes" id="UP000199470"/>
    </source>
</evidence>
<dbReference type="SUPFAM" id="SSF143100">
    <property type="entry name" value="TTHA1013/TTHA0281-like"/>
    <property type="match status" value="1"/>
</dbReference>
<dbReference type="InterPro" id="IPR035069">
    <property type="entry name" value="TTHA1013/TTHA0281-like"/>
</dbReference>
<evidence type="ECO:0000313" key="2">
    <source>
        <dbReference type="EMBL" id="SFL49063.1"/>
    </source>
</evidence>
<dbReference type="AlphaFoldDB" id="A0A1I4I510"/>
<name>A0A1I4I510_9BURK</name>
<protein>
    <recommendedName>
        <fullName evidence="1">DUF1902 domain-containing protein</fullName>
    </recommendedName>
</protein>
<proteinExistence type="predicted"/>
<accession>A0A1I4I510</accession>
<dbReference type="Gene3D" id="3.30.2390.10">
    <property type="entry name" value="TTHA1013-like"/>
    <property type="match status" value="1"/>
</dbReference>
<dbReference type="Pfam" id="PF08972">
    <property type="entry name" value="DUF1902"/>
    <property type="match status" value="1"/>
</dbReference>
<organism evidence="2 3">
    <name type="scientific">Rugamonas rubra</name>
    <dbReference type="NCBI Taxonomy" id="758825"/>
    <lineage>
        <taxon>Bacteria</taxon>
        <taxon>Pseudomonadati</taxon>
        <taxon>Pseudomonadota</taxon>
        <taxon>Betaproteobacteria</taxon>
        <taxon>Burkholderiales</taxon>
        <taxon>Oxalobacteraceae</taxon>
        <taxon>Telluria group</taxon>
        <taxon>Rugamonas</taxon>
    </lineage>
</organism>
<dbReference type="EMBL" id="FOTW01000004">
    <property type="protein sequence ID" value="SFL49063.1"/>
    <property type="molecule type" value="Genomic_DNA"/>
</dbReference>
<keyword evidence="3" id="KW-1185">Reference proteome</keyword>
<gene>
    <name evidence="2" type="ORF">SAMN02982985_00449</name>
</gene>
<dbReference type="OrthoDB" id="8912376at2"/>
<dbReference type="InterPro" id="IPR015066">
    <property type="entry name" value="DUF1902"/>
</dbReference>
<dbReference type="Proteomes" id="UP000199470">
    <property type="component" value="Unassembled WGS sequence"/>
</dbReference>
<dbReference type="RefSeq" id="WP_093383015.1">
    <property type="nucleotide sequence ID" value="NZ_FOTW01000004.1"/>
</dbReference>
<sequence>MYRIGFPFWKQMARLGVPLKLRVNVIRDDEAGVFVATSDDLRGLVCEATSMDDLVKEVNLATCELLSLQMHSMPVPQPITDLRLCLA</sequence>